<evidence type="ECO:0000313" key="1">
    <source>
        <dbReference type="EMBL" id="KIH66453.1"/>
    </source>
</evidence>
<sequence length="85" mass="9381">MIEIMGYSNVFKDKQELGSQAAMMYGISTFVCLPVGSNSEDALCLGAMWGKERALKMLHEAGFTNARMVDTPYLGESTLYVCTKE</sequence>
<organism evidence="1 2">
    <name type="scientific">Ancylostoma duodenale</name>
    <dbReference type="NCBI Taxonomy" id="51022"/>
    <lineage>
        <taxon>Eukaryota</taxon>
        <taxon>Metazoa</taxon>
        <taxon>Ecdysozoa</taxon>
        <taxon>Nematoda</taxon>
        <taxon>Chromadorea</taxon>
        <taxon>Rhabditida</taxon>
        <taxon>Rhabditina</taxon>
        <taxon>Rhabditomorpha</taxon>
        <taxon>Strongyloidea</taxon>
        <taxon>Ancylostomatidae</taxon>
        <taxon>Ancylostomatinae</taxon>
        <taxon>Ancylostoma</taxon>
    </lineage>
</organism>
<keyword evidence="2" id="KW-1185">Reference proteome</keyword>
<dbReference type="PANTHER" id="PTHR45581">
    <property type="entry name" value="PROTEIN CBG10435"/>
    <property type="match status" value="1"/>
</dbReference>
<protein>
    <recommendedName>
        <fullName evidence="3">O-methyltransferase domain-containing protein</fullName>
    </recommendedName>
</protein>
<accession>A0A0C2D9M1</accession>
<dbReference type="AlphaFoldDB" id="A0A0C2D9M1"/>
<gene>
    <name evidence="1" type="ORF">ANCDUO_03220</name>
</gene>
<dbReference type="Proteomes" id="UP000054047">
    <property type="component" value="Unassembled WGS sequence"/>
</dbReference>
<reference evidence="1 2" key="1">
    <citation type="submission" date="2013-12" db="EMBL/GenBank/DDBJ databases">
        <title>Draft genome of the parsitic nematode Ancylostoma duodenale.</title>
        <authorList>
            <person name="Mitreva M."/>
        </authorList>
    </citation>
    <scope>NUCLEOTIDE SEQUENCE [LARGE SCALE GENOMIC DNA]</scope>
    <source>
        <strain evidence="1 2">Zhejiang</strain>
    </source>
</reference>
<evidence type="ECO:0008006" key="3">
    <source>
        <dbReference type="Google" id="ProtNLM"/>
    </source>
</evidence>
<name>A0A0C2D9M1_9BILA</name>
<dbReference type="OrthoDB" id="506498at2759"/>
<dbReference type="EMBL" id="KN727112">
    <property type="protein sequence ID" value="KIH66453.1"/>
    <property type="molecule type" value="Genomic_DNA"/>
</dbReference>
<proteinExistence type="predicted"/>
<dbReference type="PANTHER" id="PTHR45581:SF3">
    <property type="entry name" value="METHYLTRANSFERASE DOMAIN-CONTAINING PROTEIN"/>
    <property type="match status" value="1"/>
</dbReference>
<evidence type="ECO:0000313" key="2">
    <source>
        <dbReference type="Proteomes" id="UP000054047"/>
    </source>
</evidence>